<keyword evidence="6 7" id="KW-0472">Membrane</keyword>
<evidence type="ECO:0000256" key="7">
    <source>
        <dbReference type="SAM" id="Phobius"/>
    </source>
</evidence>
<keyword evidence="5 7" id="KW-1133">Transmembrane helix</keyword>
<feature type="transmembrane region" description="Helical" evidence="7">
    <location>
        <begin position="76"/>
        <end position="99"/>
    </location>
</feature>
<feature type="transmembrane region" description="Helical" evidence="7">
    <location>
        <begin position="350"/>
        <end position="369"/>
    </location>
</feature>
<feature type="transmembrane region" description="Helical" evidence="7">
    <location>
        <begin position="169"/>
        <end position="188"/>
    </location>
</feature>
<name>A0ABW4RT74_9ACTN</name>
<keyword evidence="3" id="KW-1003">Cell membrane</keyword>
<feature type="domain" description="Major facilitator superfamily (MFS) profile" evidence="8">
    <location>
        <begin position="10"/>
        <end position="404"/>
    </location>
</feature>
<feature type="transmembrane region" description="Helical" evidence="7">
    <location>
        <begin position="144"/>
        <end position="163"/>
    </location>
</feature>
<evidence type="ECO:0000256" key="5">
    <source>
        <dbReference type="ARBA" id="ARBA00022989"/>
    </source>
</evidence>
<keyword evidence="4 7" id="KW-0812">Transmembrane</keyword>
<evidence type="ECO:0000256" key="2">
    <source>
        <dbReference type="ARBA" id="ARBA00022448"/>
    </source>
</evidence>
<dbReference type="RefSeq" id="WP_343872157.1">
    <property type="nucleotide sequence ID" value="NZ_BAAAIX010000006.1"/>
</dbReference>
<evidence type="ECO:0000313" key="10">
    <source>
        <dbReference type="Proteomes" id="UP001597326"/>
    </source>
</evidence>
<feature type="transmembrane region" description="Helical" evidence="7">
    <location>
        <begin position="310"/>
        <end position="329"/>
    </location>
</feature>
<feature type="transmembrane region" description="Helical" evidence="7">
    <location>
        <begin position="381"/>
        <end position="405"/>
    </location>
</feature>
<protein>
    <submittedName>
        <fullName evidence="9">MFS transporter</fullName>
    </submittedName>
</protein>
<dbReference type="InterPro" id="IPR050171">
    <property type="entry name" value="MFS_Transporters"/>
</dbReference>
<dbReference type="PROSITE" id="PS50850">
    <property type="entry name" value="MFS"/>
    <property type="match status" value="1"/>
</dbReference>
<evidence type="ECO:0000256" key="4">
    <source>
        <dbReference type="ARBA" id="ARBA00022692"/>
    </source>
</evidence>
<feature type="transmembrane region" description="Helical" evidence="7">
    <location>
        <begin position="259"/>
        <end position="280"/>
    </location>
</feature>
<dbReference type="SUPFAM" id="SSF103473">
    <property type="entry name" value="MFS general substrate transporter"/>
    <property type="match status" value="1"/>
</dbReference>
<dbReference type="Pfam" id="PF07690">
    <property type="entry name" value="MFS_1"/>
    <property type="match status" value="2"/>
</dbReference>
<organism evidence="9 10">
    <name type="scientific">Luteococcus peritonei</name>
    <dbReference type="NCBI Taxonomy" id="88874"/>
    <lineage>
        <taxon>Bacteria</taxon>
        <taxon>Bacillati</taxon>
        <taxon>Actinomycetota</taxon>
        <taxon>Actinomycetes</taxon>
        <taxon>Propionibacteriales</taxon>
        <taxon>Propionibacteriaceae</taxon>
        <taxon>Luteococcus</taxon>
    </lineage>
</organism>
<dbReference type="Gene3D" id="1.20.1250.20">
    <property type="entry name" value="MFS general substrate transporter like domains"/>
    <property type="match status" value="2"/>
</dbReference>
<evidence type="ECO:0000256" key="3">
    <source>
        <dbReference type="ARBA" id="ARBA00022475"/>
    </source>
</evidence>
<accession>A0ABW4RT74</accession>
<dbReference type="PANTHER" id="PTHR23517">
    <property type="entry name" value="RESISTANCE PROTEIN MDTM, PUTATIVE-RELATED-RELATED"/>
    <property type="match status" value="1"/>
</dbReference>
<reference evidence="10" key="1">
    <citation type="journal article" date="2019" name="Int. J. Syst. Evol. Microbiol.">
        <title>The Global Catalogue of Microorganisms (GCM) 10K type strain sequencing project: providing services to taxonomists for standard genome sequencing and annotation.</title>
        <authorList>
            <consortium name="The Broad Institute Genomics Platform"/>
            <consortium name="The Broad Institute Genome Sequencing Center for Infectious Disease"/>
            <person name="Wu L."/>
            <person name="Ma J."/>
        </authorList>
    </citation>
    <scope>NUCLEOTIDE SEQUENCE [LARGE SCALE GENOMIC DNA]</scope>
    <source>
        <strain evidence="10">CAIM 431</strain>
    </source>
</reference>
<feature type="transmembrane region" description="Helical" evidence="7">
    <location>
        <begin position="41"/>
        <end position="64"/>
    </location>
</feature>
<feature type="transmembrane region" description="Helical" evidence="7">
    <location>
        <begin position="12"/>
        <end position="35"/>
    </location>
</feature>
<comment type="subcellular location">
    <subcellularLocation>
        <location evidence="1">Cell membrane</location>
        <topology evidence="1">Multi-pass membrane protein</topology>
    </subcellularLocation>
</comment>
<feature type="transmembrane region" description="Helical" evidence="7">
    <location>
        <begin position="287"/>
        <end position="304"/>
    </location>
</feature>
<sequence length="415" mass="42570">MAQESIYRRLFWPVFAPSILFGIAGGATVPVQVVAAMHLGASASLAALVVALVAAVGLATTVQAGRLIDRLGDRRAMLLATVAAAVTELGSIAALVWGGRGALELFIATSLLRAPALNVWGLARQAFTAERVAVHEVGRAMTGLGGTMRIGALIGPLLGGLLLMRLPLWSVYLLSVLCAVLALVILYIPSLGGRLESGAAVSSGAPTTQTGDDGEPLRVDWTRVVLAGIAIIALQLARTAQPVIVQLWGVHLGLDESRISLLIAIGAAVEIVLMFPGGYLKDRLGRSVILVACLGLYGLGYLLVVPLTHWWGVAGVVVAVVVMAVGNGLGAGVNMTIGADLSPAEGRGRFLGIWALFSGAGALSGPLLISALVRVAVVQTAVLAVGGLTVAGAAWVLCLAPRLALPRGIGREKTD</sequence>
<dbReference type="InterPro" id="IPR011701">
    <property type="entry name" value="MFS"/>
</dbReference>
<dbReference type="PANTHER" id="PTHR23517:SF3">
    <property type="entry name" value="INTEGRAL MEMBRANE TRANSPORT PROTEIN"/>
    <property type="match status" value="1"/>
</dbReference>
<comment type="caution">
    <text evidence="9">The sequence shown here is derived from an EMBL/GenBank/DDBJ whole genome shotgun (WGS) entry which is preliminary data.</text>
</comment>
<dbReference type="EMBL" id="JBHUFZ010000009">
    <property type="protein sequence ID" value="MFD1889426.1"/>
    <property type="molecule type" value="Genomic_DNA"/>
</dbReference>
<dbReference type="InterPro" id="IPR020846">
    <property type="entry name" value="MFS_dom"/>
</dbReference>
<dbReference type="InterPro" id="IPR036259">
    <property type="entry name" value="MFS_trans_sf"/>
</dbReference>
<evidence type="ECO:0000256" key="1">
    <source>
        <dbReference type="ARBA" id="ARBA00004651"/>
    </source>
</evidence>
<dbReference type="Proteomes" id="UP001597326">
    <property type="component" value="Unassembled WGS sequence"/>
</dbReference>
<evidence type="ECO:0000259" key="8">
    <source>
        <dbReference type="PROSITE" id="PS50850"/>
    </source>
</evidence>
<evidence type="ECO:0000313" key="9">
    <source>
        <dbReference type="EMBL" id="MFD1889426.1"/>
    </source>
</evidence>
<evidence type="ECO:0000256" key="6">
    <source>
        <dbReference type="ARBA" id="ARBA00023136"/>
    </source>
</evidence>
<keyword evidence="2" id="KW-0813">Transport</keyword>
<gene>
    <name evidence="9" type="ORF">ACFSCS_04380</name>
</gene>
<keyword evidence="10" id="KW-1185">Reference proteome</keyword>
<proteinExistence type="predicted"/>